<dbReference type="AlphaFoldDB" id="A0A9X3PKM0"/>
<evidence type="ECO:0000313" key="5">
    <source>
        <dbReference type="Proteomes" id="UP001183604"/>
    </source>
</evidence>
<keyword evidence="5" id="KW-1185">Reference proteome</keyword>
<evidence type="ECO:0000313" key="2">
    <source>
        <dbReference type="EMBL" id="MDA1384667.1"/>
    </source>
</evidence>
<evidence type="ECO:0000256" key="1">
    <source>
        <dbReference type="SAM" id="Phobius"/>
    </source>
</evidence>
<sequence length="502" mass="54172">MNTALRRTVLTFAAVAVAPALAFVLEPQYALAAALLMLIILIGLGWADSRRLQRLRRDTAVKQAAAELLRSRAVRSGETRDAARMRRIHEALEGGFPDSAAREAQELAADTEIPIADRYALLQSLAAWQIEHDRSLQAAPERSAFDIVFVTHAGMPGGGTAANAAEIAICRDLGLTVGLLHHPVYAEHPNAPVHPRIEALIDGESVRRIGIGSGPEAVECALAIVRPPVVMMHPLERRPTITAGRTAVIADRTPFLSYGPEGPGASVWDIATVERHLTDWLGPHTWYAGDPLVQAALREHHAEEIADLDLAAEPWEGVIEIDQWRLDGRRAPDGRIRIGRHTRDHRLQWPEDSRTLLECYPERDPFEVHVLGGAEAPARLLDGLPGNWTVHPADAMPAKDFLAQIDVMAYFTAAEGGASFGRAPLEAMAAGVPVLMDRRFEPAFGPAALYCAPGEVGATAERLAADPAAYAAQQAAAWGHLADRFSAKALMDRLPLGAPGPA</sequence>
<keyword evidence="1" id="KW-1133">Transmembrane helix</keyword>
<dbReference type="SUPFAM" id="SSF53756">
    <property type="entry name" value="UDP-Glycosyltransferase/glycogen phosphorylase"/>
    <property type="match status" value="1"/>
</dbReference>
<comment type="caution">
    <text evidence="2">The sequence shown here is derived from an EMBL/GenBank/DDBJ whole genome shotgun (WGS) entry which is preliminary data.</text>
</comment>
<protein>
    <submittedName>
        <fullName evidence="2">Uncharacterized protein</fullName>
    </submittedName>
</protein>
<name>A0A9X3PKM0_9ACTN</name>
<proteinExistence type="predicted"/>
<organism evidence="2 4">
    <name type="scientific">Glycomyces lechevalierae</name>
    <dbReference type="NCBI Taxonomy" id="256034"/>
    <lineage>
        <taxon>Bacteria</taxon>
        <taxon>Bacillati</taxon>
        <taxon>Actinomycetota</taxon>
        <taxon>Actinomycetes</taxon>
        <taxon>Glycomycetales</taxon>
        <taxon>Glycomycetaceae</taxon>
        <taxon>Glycomyces</taxon>
    </lineage>
</organism>
<dbReference type="RefSeq" id="WP_270121140.1">
    <property type="nucleotide sequence ID" value="NZ_BAAAOM010000002.1"/>
</dbReference>
<reference evidence="3 5" key="2">
    <citation type="submission" date="2023-07" db="EMBL/GenBank/DDBJ databases">
        <title>Sequencing the genomes of 1000 actinobacteria strains.</title>
        <authorList>
            <person name="Klenk H.-P."/>
        </authorList>
    </citation>
    <scope>NUCLEOTIDE SEQUENCE [LARGE SCALE GENOMIC DNA]</scope>
    <source>
        <strain evidence="3 5">DSM 44724</strain>
    </source>
</reference>
<dbReference type="Proteomes" id="UP001145799">
    <property type="component" value="Unassembled WGS sequence"/>
</dbReference>
<gene>
    <name evidence="3" type="ORF">J2S69_001599</name>
    <name evidence="2" type="ORF">O2L01_06710</name>
</gene>
<evidence type="ECO:0000313" key="4">
    <source>
        <dbReference type="Proteomes" id="UP001145799"/>
    </source>
</evidence>
<evidence type="ECO:0000313" key="3">
    <source>
        <dbReference type="EMBL" id="MDR7337880.1"/>
    </source>
</evidence>
<keyword evidence="1" id="KW-0472">Membrane</keyword>
<dbReference type="EMBL" id="JAVDYD010000001">
    <property type="protein sequence ID" value="MDR7337880.1"/>
    <property type="molecule type" value="Genomic_DNA"/>
</dbReference>
<dbReference type="Proteomes" id="UP001183604">
    <property type="component" value="Unassembled WGS sequence"/>
</dbReference>
<feature type="transmembrane region" description="Helical" evidence="1">
    <location>
        <begin position="32"/>
        <end position="47"/>
    </location>
</feature>
<keyword evidence="1" id="KW-0812">Transmembrane</keyword>
<dbReference type="EMBL" id="JAPZVQ010000003">
    <property type="protein sequence ID" value="MDA1384667.1"/>
    <property type="molecule type" value="Genomic_DNA"/>
</dbReference>
<reference evidence="2" key="1">
    <citation type="submission" date="2022-12" db="EMBL/GenBank/DDBJ databases">
        <title>Gycomyces niveus sp.nov., a novel actinomycete isolated from soil in Shouguang.</title>
        <authorList>
            <person name="Yang X."/>
        </authorList>
    </citation>
    <scope>NUCLEOTIDE SEQUENCE</scope>
    <source>
        <strain evidence="2">DSM 44724</strain>
    </source>
</reference>
<dbReference type="Gene3D" id="3.40.50.2000">
    <property type="entry name" value="Glycogen Phosphorylase B"/>
    <property type="match status" value="1"/>
</dbReference>
<accession>A0A9X3PKM0</accession>